<reference evidence="1" key="1">
    <citation type="submission" date="2014-11" db="EMBL/GenBank/DDBJ databases">
        <authorList>
            <person name="Amaro Gonzalez C."/>
        </authorList>
    </citation>
    <scope>NUCLEOTIDE SEQUENCE</scope>
</reference>
<evidence type="ECO:0000313" key="1">
    <source>
        <dbReference type="EMBL" id="JAH63677.1"/>
    </source>
</evidence>
<organism evidence="1">
    <name type="scientific">Anguilla anguilla</name>
    <name type="common">European freshwater eel</name>
    <name type="synonym">Muraena anguilla</name>
    <dbReference type="NCBI Taxonomy" id="7936"/>
    <lineage>
        <taxon>Eukaryota</taxon>
        <taxon>Metazoa</taxon>
        <taxon>Chordata</taxon>
        <taxon>Craniata</taxon>
        <taxon>Vertebrata</taxon>
        <taxon>Euteleostomi</taxon>
        <taxon>Actinopterygii</taxon>
        <taxon>Neopterygii</taxon>
        <taxon>Teleostei</taxon>
        <taxon>Anguilliformes</taxon>
        <taxon>Anguillidae</taxon>
        <taxon>Anguilla</taxon>
    </lineage>
</organism>
<proteinExistence type="predicted"/>
<dbReference type="AlphaFoldDB" id="A0A0E9UD43"/>
<reference evidence="1" key="2">
    <citation type="journal article" date="2015" name="Fish Shellfish Immunol.">
        <title>Early steps in the European eel (Anguilla anguilla)-Vibrio vulnificus interaction in the gills: Role of the RtxA13 toxin.</title>
        <authorList>
            <person name="Callol A."/>
            <person name="Pajuelo D."/>
            <person name="Ebbesson L."/>
            <person name="Teles M."/>
            <person name="MacKenzie S."/>
            <person name="Amaro C."/>
        </authorList>
    </citation>
    <scope>NUCLEOTIDE SEQUENCE</scope>
</reference>
<protein>
    <submittedName>
        <fullName evidence="1">Uncharacterized protein</fullName>
    </submittedName>
</protein>
<accession>A0A0E9UD43</accession>
<sequence length="18" mass="2076">MDLTALLGKQHRLCYSLL</sequence>
<dbReference type="EMBL" id="GBXM01044900">
    <property type="protein sequence ID" value="JAH63677.1"/>
    <property type="molecule type" value="Transcribed_RNA"/>
</dbReference>
<name>A0A0E9UD43_ANGAN</name>